<reference evidence="1" key="1">
    <citation type="journal article" date="2014" name="Int. J. Syst. Evol. Microbiol.">
        <title>Complete genome sequence of Corynebacterium casei LMG S-19264T (=DSM 44701T), isolated from a smear-ripened cheese.</title>
        <authorList>
            <consortium name="US DOE Joint Genome Institute (JGI-PGF)"/>
            <person name="Walter F."/>
            <person name="Albersmeier A."/>
            <person name="Kalinowski J."/>
            <person name="Ruckert C."/>
        </authorList>
    </citation>
    <scope>NUCLEOTIDE SEQUENCE</scope>
    <source>
        <strain evidence="1">JCM 13064</strain>
    </source>
</reference>
<organism evidence="1 2">
    <name type="scientific">Sphaerisporangium melleum</name>
    <dbReference type="NCBI Taxonomy" id="321316"/>
    <lineage>
        <taxon>Bacteria</taxon>
        <taxon>Bacillati</taxon>
        <taxon>Actinomycetota</taxon>
        <taxon>Actinomycetes</taxon>
        <taxon>Streptosporangiales</taxon>
        <taxon>Streptosporangiaceae</taxon>
        <taxon>Sphaerisporangium</taxon>
    </lineage>
</organism>
<evidence type="ECO:0000313" key="1">
    <source>
        <dbReference type="EMBL" id="GGK82958.1"/>
    </source>
</evidence>
<sequence length="69" mass="7619">MKDAVASMADRLLNMVVTRETATADDDCTYTLVSSCHATFACGWGWEERWKVCCVDASGYLCSTYDSCC</sequence>
<accession>A0A917VHG6</accession>
<protein>
    <submittedName>
        <fullName evidence="1">Uncharacterized protein</fullName>
    </submittedName>
</protein>
<dbReference type="AlphaFoldDB" id="A0A917VHG6"/>
<comment type="caution">
    <text evidence="1">The sequence shown here is derived from an EMBL/GenBank/DDBJ whole genome shotgun (WGS) entry which is preliminary data.</text>
</comment>
<evidence type="ECO:0000313" key="2">
    <source>
        <dbReference type="Proteomes" id="UP000645217"/>
    </source>
</evidence>
<reference evidence="1" key="2">
    <citation type="submission" date="2020-09" db="EMBL/GenBank/DDBJ databases">
        <authorList>
            <person name="Sun Q."/>
            <person name="Ohkuma M."/>
        </authorList>
    </citation>
    <scope>NUCLEOTIDE SEQUENCE</scope>
    <source>
        <strain evidence="1">JCM 13064</strain>
    </source>
</reference>
<proteinExistence type="predicted"/>
<keyword evidence="2" id="KW-1185">Reference proteome</keyword>
<gene>
    <name evidence="1" type="ORF">GCM10007964_26900</name>
</gene>
<dbReference type="EMBL" id="BMNT01000013">
    <property type="protein sequence ID" value="GGK82958.1"/>
    <property type="molecule type" value="Genomic_DNA"/>
</dbReference>
<name>A0A917VHG6_9ACTN</name>
<dbReference type="Proteomes" id="UP000645217">
    <property type="component" value="Unassembled WGS sequence"/>
</dbReference>